<dbReference type="Pfam" id="PF20253">
    <property type="entry name" value="DUF6604"/>
    <property type="match status" value="1"/>
</dbReference>
<dbReference type="Proteomes" id="UP000602510">
    <property type="component" value="Unassembled WGS sequence"/>
</dbReference>
<reference evidence="4" key="1">
    <citation type="submission" date="2020-04" db="EMBL/GenBank/DDBJ databases">
        <title>Hybrid Assembly of Korean Phytophthora infestans isolates.</title>
        <authorList>
            <person name="Prokchorchik M."/>
            <person name="Lee Y."/>
            <person name="Seo J."/>
            <person name="Cho J.-H."/>
            <person name="Park Y.-E."/>
            <person name="Jang D.-C."/>
            <person name="Im J.-S."/>
            <person name="Choi J.-G."/>
            <person name="Park H.-J."/>
            <person name="Lee G.-B."/>
            <person name="Lee Y.-G."/>
            <person name="Hong S.-Y."/>
            <person name="Cho K."/>
            <person name="Sohn K.H."/>
        </authorList>
    </citation>
    <scope>NUCLEOTIDE SEQUENCE</scope>
    <source>
        <strain evidence="4">KR_1_A1</strain>
    </source>
</reference>
<feature type="region of interest" description="Disordered" evidence="2">
    <location>
        <begin position="991"/>
        <end position="1039"/>
    </location>
</feature>
<feature type="compositionally biased region" description="Polar residues" evidence="2">
    <location>
        <begin position="997"/>
        <end position="1009"/>
    </location>
</feature>
<dbReference type="SMART" id="SM00248">
    <property type="entry name" value="ANK"/>
    <property type="match status" value="3"/>
</dbReference>
<dbReference type="InterPro" id="IPR036770">
    <property type="entry name" value="Ankyrin_rpt-contain_sf"/>
</dbReference>
<dbReference type="SUPFAM" id="SSF48403">
    <property type="entry name" value="Ankyrin repeat"/>
    <property type="match status" value="1"/>
</dbReference>
<dbReference type="Pfam" id="PF12796">
    <property type="entry name" value="Ank_2"/>
    <property type="match status" value="1"/>
</dbReference>
<keyword evidence="5" id="KW-1185">Reference proteome</keyword>
<evidence type="ECO:0000313" key="5">
    <source>
        <dbReference type="Proteomes" id="UP000602510"/>
    </source>
</evidence>
<dbReference type="PANTHER" id="PTHR38795">
    <property type="entry name" value="DUF6604 DOMAIN-CONTAINING PROTEIN"/>
    <property type="match status" value="1"/>
</dbReference>
<keyword evidence="1" id="KW-0040">ANK repeat</keyword>
<organism evidence="4 5">
    <name type="scientific">Phytophthora infestans</name>
    <name type="common">Potato late blight agent</name>
    <name type="synonym">Botrytis infestans</name>
    <dbReference type="NCBI Taxonomy" id="4787"/>
    <lineage>
        <taxon>Eukaryota</taxon>
        <taxon>Sar</taxon>
        <taxon>Stramenopiles</taxon>
        <taxon>Oomycota</taxon>
        <taxon>Peronosporomycetes</taxon>
        <taxon>Peronosporales</taxon>
        <taxon>Peronosporaceae</taxon>
        <taxon>Phytophthora</taxon>
    </lineage>
</organism>
<evidence type="ECO:0000256" key="1">
    <source>
        <dbReference type="PROSITE-ProRule" id="PRU00023"/>
    </source>
</evidence>
<dbReference type="Gene3D" id="1.25.40.20">
    <property type="entry name" value="Ankyrin repeat-containing domain"/>
    <property type="match status" value="1"/>
</dbReference>
<evidence type="ECO:0000313" key="4">
    <source>
        <dbReference type="EMBL" id="KAF4042828.1"/>
    </source>
</evidence>
<protein>
    <submittedName>
        <fullName evidence="4">Ankyrin repeats (3 copies)</fullName>
    </submittedName>
</protein>
<dbReference type="PANTHER" id="PTHR38795:SF1">
    <property type="entry name" value="DUF6604 DOMAIN-CONTAINING PROTEIN"/>
    <property type="match status" value="1"/>
</dbReference>
<dbReference type="InterPro" id="IPR046539">
    <property type="entry name" value="DUF6604"/>
</dbReference>
<gene>
    <name evidence="4" type="ORF">GN244_ATG05137</name>
</gene>
<evidence type="ECO:0000256" key="2">
    <source>
        <dbReference type="SAM" id="MobiDB-lite"/>
    </source>
</evidence>
<feature type="domain" description="DUF6604" evidence="3">
    <location>
        <begin position="15"/>
        <end position="230"/>
    </location>
</feature>
<dbReference type="InterPro" id="IPR002110">
    <property type="entry name" value="Ankyrin_rpt"/>
</dbReference>
<sequence length="1063" mass="118552">MMMTSQSFPVGKYARYKRATAFFLNWLARAGRRERGGNNLQLETFNDVVEEILANPSTLTTELLQECSKALAACQYAIELREHVASFFSEHDEGQASHQHFVELLRNWHRALKSVVMGRSKTIVQLEISERENYYEVLEVDDEYLPDEDSFSTAKQLPKATKVDRNPVLQEAFADGMKVEVVCFFSELDELMQGVCKAYGEVKREERTLVEATVVAKLAMDSASALTAQLQLKYPALRTSEDMYNVVRNIDPVKFRHRMATIHTKYLTDLQDSLLNGDGAVPYVPGMFLMDFLGVGTTLASFLTALPIDTTKSLEVPTGCFGEVYSEDRTPHYVLLPDPSKMNVFLLQQLPLLHKTIMEKKVTTGSGHDSSAPMESFMVLMEKYFTCREVTVPVVFTCICWIKSVAALQGDVGLGRNVSLTFRHSTELMRNIKETVAKGTVRKAHNKSNNLLQLCADEIKRSTGRRYLSRANPLLAGLTMLDHHFKYLHMASEILLVTSRFRSFGHVYNALVKEGYLEQISSLDDLLEVYSEMIFTPSRDAATRGSYYRTLLLSVDLRSASVDALCRGEGLPAGNEKFKKRKVLHLSDVSDTYRLMVRNDKSGLNRSSWASILDDAANICSKELSQTRVLSRDLLKLNDELANVYVELCAELKEGDWYGQTITDTGADLIEQQKMEDGVIMILLQLLDGLQSDHGGPDFGGPVDMCKKAAAVIRKTFSTSSTVRSEKIFTILSRPDFISQEFDLKSDKSRVENDNCEQIFFKLMKLLQGSNGPLSKSDRSFIKAEIKKNSGLLGMIEPTPACLDTVEDSTNALDDNRLCTLLHQAAAGSAHDAELVEWMIQMGALVLQPTFHGQKQPQQNDVTCSKVLLSNAMAVHSAARAGYGDIVQILLEADQFADLNTPTLHTKETLAHLAVKHGHRRLFNTLVWFGADLLAKDRGGRCACAMTADADWARGIAAYSVRLGRTPFNSVGKRDDCLEETERRRKLAAIQSDEQDLISTPGCTSPNIQKRSRKRSSKKKMRSGKTSVVEATPSASGGCPLLDPTARSLHYSHTSAHLGTRCY</sequence>
<accession>A0A833WI95</accession>
<feature type="compositionally biased region" description="Basic residues" evidence="2">
    <location>
        <begin position="1010"/>
        <end position="1023"/>
    </location>
</feature>
<dbReference type="PROSITE" id="PS50088">
    <property type="entry name" value="ANK_REPEAT"/>
    <property type="match status" value="1"/>
</dbReference>
<comment type="caution">
    <text evidence="4">The sequence shown here is derived from an EMBL/GenBank/DDBJ whole genome shotgun (WGS) entry which is preliminary data.</text>
</comment>
<dbReference type="EMBL" id="WSZM01000097">
    <property type="protein sequence ID" value="KAF4042828.1"/>
    <property type="molecule type" value="Genomic_DNA"/>
</dbReference>
<dbReference type="AlphaFoldDB" id="A0A833WI95"/>
<evidence type="ECO:0000259" key="3">
    <source>
        <dbReference type="Pfam" id="PF20253"/>
    </source>
</evidence>
<proteinExistence type="predicted"/>
<name>A0A833WI95_PHYIN</name>
<feature type="repeat" description="ANK" evidence="1">
    <location>
        <begin position="906"/>
        <end position="938"/>
    </location>
</feature>